<name>A0A1I7TVJ5_9PELO</name>
<accession>A0A1I7TVJ5</accession>
<evidence type="ECO:0000313" key="2">
    <source>
        <dbReference type="WBParaSite" id="Csp11.Scaffold629.g12213.t1"/>
    </source>
</evidence>
<organism evidence="1 2">
    <name type="scientific">Caenorhabditis tropicalis</name>
    <dbReference type="NCBI Taxonomy" id="1561998"/>
    <lineage>
        <taxon>Eukaryota</taxon>
        <taxon>Metazoa</taxon>
        <taxon>Ecdysozoa</taxon>
        <taxon>Nematoda</taxon>
        <taxon>Chromadorea</taxon>
        <taxon>Rhabditida</taxon>
        <taxon>Rhabditina</taxon>
        <taxon>Rhabditomorpha</taxon>
        <taxon>Rhabditoidea</taxon>
        <taxon>Rhabditidae</taxon>
        <taxon>Peloderinae</taxon>
        <taxon>Caenorhabditis</taxon>
    </lineage>
</organism>
<sequence>MEIVKNDPENRLDGNMFTYIFGRFHNDSMLLNHLIYEMKFFRRDQIPLVDLNLNSSGDCRCLQTSEEVSHEEGVSMRVRMNTIVILTRKSSPTRKTAAVSGYRARSNIFWTIC</sequence>
<dbReference type="WBParaSite" id="Csp11.Scaffold629.g12213.t1">
    <property type="protein sequence ID" value="Csp11.Scaffold629.g12213.t1"/>
    <property type="gene ID" value="Csp11.Scaffold629.g12213"/>
</dbReference>
<dbReference type="AlphaFoldDB" id="A0A1I7TVJ5"/>
<evidence type="ECO:0000313" key="1">
    <source>
        <dbReference type="Proteomes" id="UP000095282"/>
    </source>
</evidence>
<reference evidence="2" key="1">
    <citation type="submission" date="2016-11" db="UniProtKB">
        <authorList>
            <consortium name="WormBaseParasite"/>
        </authorList>
    </citation>
    <scope>IDENTIFICATION</scope>
</reference>
<proteinExistence type="predicted"/>
<protein>
    <submittedName>
        <fullName evidence="2">FBD domain-containing protein</fullName>
    </submittedName>
</protein>
<dbReference type="Proteomes" id="UP000095282">
    <property type="component" value="Unplaced"/>
</dbReference>
<keyword evidence="1" id="KW-1185">Reference proteome</keyword>